<evidence type="ECO:0000256" key="1">
    <source>
        <dbReference type="ARBA" id="ARBA00009477"/>
    </source>
</evidence>
<evidence type="ECO:0000313" key="5">
    <source>
        <dbReference type="EMBL" id="EAR10532.1"/>
    </source>
</evidence>
<dbReference type="GO" id="GO:0015562">
    <property type="term" value="F:efflux transmembrane transporter activity"/>
    <property type="evidence" value="ECO:0007669"/>
    <property type="project" value="TreeGrafter"/>
</dbReference>
<dbReference type="InterPro" id="IPR058627">
    <property type="entry name" value="MdtA-like_C"/>
</dbReference>
<dbReference type="InterPro" id="IPR058647">
    <property type="entry name" value="BSH_CzcB-like"/>
</dbReference>
<dbReference type="GO" id="GO:1990281">
    <property type="term" value="C:efflux pump complex"/>
    <property type="evidence" value="ECO:0007669"/>
    <property type="project" value="TreeGrafter"/>
</dbReference>
<feature type="domain" description="Multidrug resistance protein MdtA-like C-terminal permuted SH3" evidence="3">
    <location>
        <begin position="307"/>
        <end position="362"/>
    </location>
</feature>
<dbReference type="RefSeq" id="WP_008046880.1">
    <property type="nucleotide sequence ID" value="NZ_CH724153.1"/>
</dbReference>
<dbReference type="Pfam" id="PF25973">
    <property type="entry name" value="BSH_CzcB"/>
    <property type="match status" value="1"/>
</dbReference>
<dbReference type="SUPFAM" id="SSF111369">
    <property type="entry name" value="HlyD-like secretion proteins"/>
    <property type="match status" value="1"/>
</dbReference>
<dbReference type="PANTHER" id="PTHR30469">
    <property type="entry name" value="MULTIDRUG RESISTANCE PROTEIN MDTA"/>
    <property type="match status" value="1"/>
</dbReference>
<dbReference type="PANTHER" id="PTHR30469:SF15">
    <property type="entry name" value="HLYD FAMILY OF SECRETION PROTEINS"/>
    <property type="match status" value="1"/>
</dbReference>
<dbReference type="Gene3D" id="2.40.420.20">
    <property type="match status" value="1"/>
</dbReference>
<accession>A4BC47</accession>
<evidence type="ECO:0000256" key="2">
    <source>
        <dbReference type="SAM" id="Coils"/>
    </source>
</evidence>
<dbReference type="InterPro" id="IPR006143">
    <property type="entry name" value="RND_pump_MFP"/>
</dbReference>
<dbReference type="Gene3D" id="2.40.30.170">
    <property type="match status" value="1"/>
</dbReference>
<feature type="coiled-coil region" evidence="2">
    <location>
        <begin position="111"/>
        <end position="176"/>
    </location>
</feature>
<dbReference type="Gene3D" id="2.40.50.100">
    <property type="match status" value="1"/>
</dbReference>
<protein>
    <submittedName>
        <fullName evidence="5">Putative substate-binding protein involved in drug resistance</fullName>
    </submittedName>
</protein>
<dbReference type="Gene3D" id="1.10.287.470">
    <property type="entry name" value="Helix hairpin bin"/>
    <property type="match status" value="1"/>
</dbReference>
<keyword evidence="2" id="KW-0175">Coiled coil</keyword>
<dbReference type="Proteomes" id="UP000005953">
    <property type="component" value="Unassembled WGS sequence"/>
</dbReference>
<proteinExistence type="inferred from homology"/>
<dbReference type="STRING" id="314283.MED297_01885"/>
<reference evidence="5 6" key="1">
    <citation type="submission" date="2006-02" db="EMBL/GenBank/DDBJ databases">
        <authorList>
            <person name="Pinhassi J."/>
            <person name="Pedros-Alio C."/>
            <person name="Ferriera S."/>
            <person name="Johnson J."/>
            <person name="Kravitz S."/>
            <person name="Halpern A."/>
            <person name="Remington K."/>
            <person name="Beeson K."/>
            <person name="Tran B."/>
            <person name="Rogers Y.-H."/>
            <person name="Friedman R."/>
            <person name="Venter J.C."/>
        </authorList>
    </citation>
    <scope>NUCLEOTIDE SEQUENCE [LARGE SCALE GENOMIC DNA]</scope>
    <source>
        <strain evidence="5 6">MED297</strain>
    </source>
</reference>
<dbReference type="HOGENOM" id="CLU_018816_14_1_6"/>
<gene>
    <name evidence="5" type="ORF">MED297_01885</name>
</gene>
<feature type="domain" description="CzcB-like barrel-sandwich hybrid" evidence="4">
    <location>
        <begin position="60"/>
        <end position="200"/>
    </location>
</feature>
<evidence type="ECO:0000259" key="3">
    <source>
        <dbReference type="Pfam" id="PF25967"/>
    </source>
</evidence>
<sequence>MKKLLLVLVIIAAIVGLSLVGQQRGGPAVDEVRVFDVIEQPIESTVLATGTLRYGDERRIRAELDARVEEVRVDEGDPVREGQVLIVLQQDDYETEVNNQRTNVTLRDIDIERAQLQIESLNIQLARQQKLFDQNAAQASTLEDLRNQIAQAEVNLKMQRQLLEQSEFNLAQAQKRLNKTVIRSPMDGMVSALDIKVGELAVATGADIPLMTLVDPTQIYSEVDVDEADIGNVLEGQSVRIFAVAYLDTPLDGVVTDIATSARQVPGKNSLVFPVEVEVQPQDEVVLRPGMSTRAEILNSTDRAFPLVPIEAVQEDAGETGYRVFVFEEGVAQMRSVSLGPQDDRYQAITEGISVGDQVITGPYRVLRRLSDGATVAMESADESTD</sequence>
<evidence type="ECO:0000259" key="4">
    <source>
        <dbReference type="Pfam" id="PF25973"/>
    </source>
</evidence>
<organism evidence="5 6">
    <name type="scientific">Reinekea blandensis MED297</name>
    <dbReference type="NCBI Taxonomy" id="314283"/>
    <lineage>
        <taxon>Bacteria</taxon>
        <taxon>Pseudomonadati</taxon>
        <taxon>Pseudomonadota</taxon>
        <taxon>Gammaproteobacteria</taxon>
        <taxon>Oceanospirillales</taxon>
        <taxon>Saccharospirillaceae</taxon>
        <taxon>Reinekea</taxon>
    </lineage>
</organism>
<dbReference type="AlphaFoldDB" id="A4BC47"/>
<comment type="similarity">
    <text evidence="1">Belongs to the membrane fusion protein (MFP) (TC 8.A.1) family.</text>
</comment>
<evidence type="ECO:0000313" key="6">
    <source>
        <dbReference type="Proteomes" id="UP000005953"/>
    </source>
</evidence>
<comment type="caution">
    <text evidence="5">The sequence shown here is derived from an EMBL/GenBank/DDBJ whole genome shotgun (WGS) entry which is preliminary data.</text>
</comment>
<name>A4BC47_9GAMM</name>
<dbReference type="NCBIfam" id="TIGR01730">
    <property type="entry name" value="RND_mfp"/>
    <property type="match status" value="1"/>
</dbReference>
<dbReference type="OrthoDB" id="1185083at2"/>
<dbReference type="EMBL" id="AAOE01000004">
    <property type="protein sequence ID" value="EAR10532.1"/>
    <property type="molecule type" value="Genomic_DNA"/>
</dbReference>
<keyword evidence="6" id="KW-1185">Reference proteome</keyword>
<dbReference type="Pfam" id="PF25967">
    <property type="entry name" value="RND-MFP_C"/>
    <property type="match status" value="1"/>
</dbReference>